<dbReference type="AlphaFoldDB" id="A0A1L6MYF4"/>
<evidence type="ECO:0000313" key="1">
    <source>
        <dbReference type="EMBL" id="APS00560.1"/>
    </source>
</evidence>
<organism evidence="1 2">
    <name type="scientific">Pajaroellobacter abortibovis</name>
    <dbReference type="NCBI Taxonomy" id="1882918"/>
    <lineage>
        <taxon>Bacteria</taxon>
        <taxon>Pseudomonadati</taxon>
        <taxon>Myxococcota</taxon>
        <taxon>Polyangia</taxon>
        <taxon>Polyangiales</taxon>
        <taxon>Polyangiaceae</taxon>
    </lineage>
</organism>
<protein>
    <submittedName>
        <fullName evidence="1">Uncharacterized protein</fullName>
    </submittedName>
</protein>
<dbReference type="KEGG" id="pabo:BCY86_07655"/>
<reference evidence="1 2" key="1">
    <citation type="submission" date="2016-08" db="EMBL/GenBank/DDBJ databases">
        <title>Identification and validation of antigenic proteins from Pajaroellobacter abortibovis using de-novo genome sequence assembly and reverse vaccinology.</title>
        <authorList>
            <person name="Welly B.T."/>
            <person name="Miller M.R."/>
            <person name="Stott J.L."/>
            <person name="Blanchard M.T."/>
            <person name="Islas-Trejo A.D."/>
            <person name="O'Rourke S.M."/>
            <person name="Young A.E."/>
            <person name="Medrano J.F."/>
            <person name="Van Eenennaam A.L."/>
        </authorList>
    </citation>
    <scope>NUCLEOTIDE SEQUENCE [LARGE SCALE GENOMIC DNA]</scope>
    <source>
        <strain evidence="1 2">BTF92-0548A/99-0131</strain>
    </source>
</reference>
<dbReference type="OrthoDB" id="5521872at2"/>
<evidence type="ECO:0000313" key="2">
    <source>
        <dbReference type="Proteomes" id="UP000185544"/>
    </source>
</evidence>
<keyword evidence="2" id="KW-1185">Reference proteome</keyword>
<accession>A0A1L6MYF4</accession>
<dbReference type="Proteomes" id="UP000185544">
    <property type="component" value="Chromosome"/>
</dbReference>
<sequence length="95" mass="10501">MQPSMVENSNGGSQLIPAILDEKIRYQLIQVVISLLQCDIPEGVRASALTLVGWLGGRLPGESAHTLGVAEARAVYYQREKEMMWSPFNEEVLSL</sequence>
<dbReference type="RefSeq" id="WP_075277229.1">
    <property type="nucleotide sequence ID" value="NZ_CP016908.1"/>
</dbReference>
<name>A0A1L6MYF4_9BACT</name>
<dbReference type="EMBL" id="CP016908">
    <property type="protein sequence ID" value="APS00560.1"/>
    <property type="molecule type" value="Genomic_DNA"/>
</dbReference>
<gene>
    <name evidence="1" type="ORF">BCY86_07655</name>
</gene>
<dbReference type="STRING" id="1882918.BCY86_07655"/>
<proteinExistence type="predicted"/>